<feature type="transmembrane region" description="Helical" evidence="7">
    <location>
        <begin position="443"/>
        <end position="462"/>
    </location>
</feature>
<evidence type="ECO:0000256" key="7">
    <source>
        <dbReference type="SAM" id="Phobius"/>
    </source>
</evidence>
<dbReference type="PROSITE" id="PS50850">
    <property type="entry name" value="MFS"/>
    <property type="match status" value="1"/>
</dbReference>
<evidence type="ECO:0000256" key="2">
    <source>
        <dbReference type="ARBA" id="ARBA00010992"/>
    </source>
</evidence>
<feature type="transmembrane region" description="Helical" evidence="7">
    <location>
        <begin position="188"/>
        <end position="209"/>
    </location>
</feature>
<evidence type="ECO:0000259" key="8">
    <source>
        <dbReference type="PROSITE" id="PS50850"/>
    </source>
</evidence>
<feature type="transmembrane region" description="Helical" evidence="7">
    <location>
        <begin position="97"/>
        <end position="117"/>
    </location>
</feature>
<dbReference type="PANTHER" id="PTHR48022">
    <property type="entry name" value="PLASTIDIC GLUCOSE TRANSPORTER 4"/>
    <property type="match status" value="1"/>
</dbReference>
<evidence type="ECO:0000256" key="3">
    <source>
        <dbReference type="ARBA" id="ARBA00022448"/>
    </source>
</evidence>
<evidence type="ECO:0000256" key="6">
    <source>
        <dbReference type="ARBA" id="ARBA00023136"/>
    </source>
</evidence>
<organism evidence="9 10">
    <name type="scientific">Rhodotorula toruloides</name>
    <name type="common">Yeast</name>
    <name type="synonym">Rhodosporidium toruloides</name>
    <dbReference type="NCBI Taxonomy" id="5286"/>
    <lineage>
        <taxon>Eukaryota</taxon>
        <taxon>Fungi</taxon>
        <taxon>Dikarya</taxon>
        <taxon>Basidiomycota</taxon>
        <taxon>Pucciniomycotina</taxon>
        <taxon>Microbotryomycetes</taxon>
        <taxon>Sporidiobolales</taxon>
        <taxon>Sporidiobolaceae</taxon>
        <taxon>Rhodotorula</taxon>
    </lineage>
</organism>
<sequence>MATHVLALPNNTASSWWNDPSLRRNVAVAFVCYWATFALGYDGSYMTGLQSMPDWNAFFDKPQGNKLGLISASSYLPSLVLSPAYQWMADRYGRRFCAILGDWIIIAGAFIGCFSNGLAMLILGRAIVGTGGFVMIMGSNLLANEVLHPRLRPIGSAFFLCFFYVGSAVSAWICFGVVAAGWNVNWGWRLPTLLQAIGPAIVAVATIFCPESPRWLVAKGRREEAHRVLANQHANGKLDDPLVLQELADIEDALEREKAAKLGIRSFFSTPGNRHRLIILLCTSVGAQLNGASVFSYYLAPVLRLVGVTSSTQQTAINGGLTIWNLIISMLGASFVDRIGRRKLWLTSTAIMFVSYCCLIGLSAGFDHTKNKGLGYGVIVFIFTSYGGYSLGWTPLPYPYTTEILPYSMRASGLALFIWLKNATLCFTQWVNPIGLAAGGWRYYFLFFAVLLCLLILIYTFFVETRGLTLEEIKLVFDSKDVDHSATPGEQKEAADAQVKYEAKHRHVEHLGRKISDEASV</sequence>
<dbReference type="Proteomes" id="UP000321518">
    <property type="component" value="Unassembled WGS sequence"/>
</dbReference>
<dbReference type="GO" id="GO:0016020">
    <property type="term" value="C:membrane"/>
    <property type="evidence" value="ECO:0007669"/>
    <property type="project" value="UniProtKB-SubCell"/>
</dbReference>
<name>A0A511KJZ2_RHOTO</name>
<dbReference type="Gene3D" id="1.20.1250.20">
    <property type="entry name" value="MFS general substrate transporter like domains"/>
    <property type="match status" value="1"/>
</dbReference>
<feature type="transmembrane region" description="Helical" evidence="7">
    <location>
        <begin position="277"/>
        <end position="299"/>
    </location>
</feature>
<gene>
    <name evidence="9" type="ORF">Rt10032_c12g4700</name>
</gene>
<evidence type="ECO:0000256" key="5">
    <source>
        <dbReference type="ARBA" id="ARBA00022989"/>
    </source>
</evidence>
<feature type="transmembrane region" description="Helical" evidence="7">
    <location>
        <begin position="26"/>
        <end position="47"/>
    </location>
</feature>
<proteinExistence type="inferred from homology"/>
<dbReference type="InterPro" id="IPR050360">
    <property type="entry name" value="MFS_Sugar_Transporters"/>
</dbReference>
<dbReference type="AlphaFoldDB" id="A0A511KJZ2"/>
<feature type="transmembrane region" description="Helical" evidence="7">
    <location>
        <begin position="374"/>
        <end position="392"/>
    </location>
</feature>
<dbReference type="EMBL" id="BJWK01000012">
    <property type="protein sequence ID" value="GEM10683.1"/>
    <property type="molecule type" value="Genomic_DNA"/>
</dbReference>
<keyword evidence="5 7" id="KW-1133">Transmembrane helix</keyword>
<dbReference type="OrthoDB" id="6133115at2759"/>
<dbReference type="Pfam" id="PF00083">
    <property type="entry name" value="Sugar_tr"/>
    <property type="match status" value="1"/>
</dbReference>
<dbReference type="InterPro" id="IPR036259">
    <property type="entry name" value="MFS_trans_sf"/>
</dbReference>
<feature type="domain" description="Major facilitator superfamily (MFS) profile" evidence="8">
    <location>
        <begin position="28"/>
        <end position="467"/>
    </location>
</feature>
<dbReference type="InterPro" id="IPR020846">
    <property type="entry name" value="MFS_dom"/>
</dbReference>
<feature type="transmembrane region" description="Helical" evidence="7">
    <location>
        <begin position="344"/>
        <end position="362"/>
    </location>
</feature>
<accession>A0A511KJZ2</accession>
<dbReference type="SUPFAM" id="SSF103473">
    <property type="entry name" value="MFS general substrate transporter"/>
    <property type="match status" value="1"/>
</dbReference>
<feature type="transmembrane region" description="Helical" evidence="7">
    <location>
        <begin position="413"/>
        <end position="431"/>
    </location>
</feature>
<feature type="transmembrane region" description="Helical" evidence="7">
    <location>
        <begin position="123"/>
        <end position="143"/>
    </location>
</feature>
<comment type="similarity">
    <text evidence="2">Belongs to the major facilitator superfamily. Sugar transporter (TC 2.A.1.1) family.</text>
</comment>
<evidence type="ECO:0000256" key="1">
    <source>
        <dbReference type="ARBA" id="ARBA00004141"/>
    </source>
</evidence>
<dbReference type="PANTHER" id="PTHR48022:SF52">
    <property type="entry name" value="SUGAR TRANSPORTER, PUTATIVE-RELATED"/>
    <property type="match status" value="1"/>
</dbReference>
<keyword evidence="4 7" id="KW-0812">Transmembrane</keyword>
<dbReference type="InterPro" id="IPR005828">
    <property type="entry name" value="MFS_sugar_transport-like"/>
</dbReference>
<evidence type="ECO:0000313" key="10">
    <source>
        <dbReference type="Proteomes" id="UP000321518"/>
    </source>
</evidence>
<evidence type="ECO:0000256" key="4">
    <source>
        <dbReference type="ARBA" id="ARBA00022692"/>
    </source>
</evidence>
<dbReference type="FunFam" id="1.20.1250.20:FF:000134">
    <property type="entry name" value="MFS sugar transporter protein"/>
    <property type="match status" value="1"/>
</dbReference>
<feature type="transmembrane region" description="Helical" evidence="7">
    <location>
        <begin position="67"/>
        <end position="85"/>
    </location>
</feature>
<keyword evidence="9" id="KW-0762">Sugar transport</keyword>
<dbReference type="GO" id="GO:0005351">
    <property type="term" value="F:carbohydrate:proton symporter activity"/>
    <property type="evidence" value="ECO:0007669"/>
    <property type="project" value="TreeGrafter"/>
</dbReference>
<comment type="subcellular location">
    <subcellularLocation>
        <location evidence="1">Membrane</location>
        <topology evidence="1">Multi-pass membrane protein</topology>
    </subcellularLocation>
</comment>
<keyword evidence="6 7" id="KW-0472">Membrane</keyword>
<reference evidence="9 10" key="1">
    <citation type="submission" date="2019-07" db="EMBL/GenBank/DDBJ databases">
        <title>Rhodotorula toruloides NBRC10032 genome sequencing.</title>
        <authorList>
            <person name="Shida Y."/>
            <person name="Takaku H."/>
            <person name="Ogasawara W."/>
            <person name="Mori K."/>
        </authorList>
    </citation>
    <scope>NUCLEOTIDE SEQUENCE [LARGE SCALE GENOMIC DNA]</scope>
    <source>
        <strain evidence="9 10">NBRC10032</strain>
    </source>
</reference>
<feature type="transmembrane region" description="Helical" evidence="7">
    <location>
        <begin position="319"/>
        <end position="337"/>
    </location>
</feature>
<feature type="transmembrane region" description="Helical" evidence="7">
    <location>
        <begin position="155"/>
        <end position="182"/>
    </location>
</feature>
<comment type="caution">
    <text evidence="9">The sequence shown here is derived from an EMBL/GenBank/DDBJ whole genome shotgun (WGS) entry which is preliminary data.</text>
</comment>
<protein>
    <submittedName>
        <fullName evidence="9">Sugar transporter</fullName>
    </submittedName>
</protein>
<keyword evidence="3" id="KW-0813">Transport</keyword>
<evidence type="ECO:0000313" key="9">
    <source>
        <dbReference type="EMBL" id="GEM10683.1"/>
    </source>
</evidence>